<dbReference type="PROSITE" id="PS50181">
    <property type="entry name" value="FBOX"/>
    <property type="match status" value="1"/>
</dbReference>
<protein>
    <recommendedName>
        <fullName evidence="3">F-box domain-containing protein</fullName>
    </recommendedName>
</protein>
<gene>
    <name evidence="4" type="ORF">GLX27_000288</name>
</gene>
<feature type="repeat" description="WD" evidence="1">
    <location>
        <begin position="493"/>
        <end position="524"/>
    </location>
</feature>
<dbReference type="PANTHER" id="PTHR12874">
    <property type="entry name" value="F-BOX ONLY PROTEIN 48-RELATED"/>
    <property type="match status" value="1"/>
</dbReference>
<keyword evidence="5" id="KW-1185">Reference proteome</keyword>
<dbReference type="SUPFAM" id="SSF81383">
    <property type="entry name" value="F-box domain"/>
    <property type="match status" value="1"/>
</dbReference>
<dbReference type="SMART" id="SM00320">
    <property type="entry name" value="WD40"/>
    <property type="match status" value="2"/>
</dbReference>
<dbReference type="InterPro" id="IPR001680">
    <property type="entry name" value="WD40_rpt"/>
</dbReference>
<dbReference type="EMBL" id="CP046234">
    <property type="protein sequence ID" value="WFD45666.1"/>
    <property type="molecule type" value="Genomic_DNA"/>
</dbReference>
<dbReference type="InterPro" id="IPR036322">
    <property type="entry name" value="WD40_repeat_dom_sf"/>
</dbReference>
<feature type="domain" description="F-box" evidence="3">
    <location>
        <begin position="27"/>
        <end position="73"/>
    </location>
</feature>
<dbReference type="Pfam" id="PF12937">
    <property type="entry name" value="F-box-like"/>
    <property type="match status" value="1"/>
</dbReference>
<dbReference type="PROSITE" id="PS50294">
    <property type="entry name" value="WD_REPEATS_REGION"/>
    <property type="match status" value="1"/>
</dbReference>
<dbReference type="InterPro" id="IPR036047">
    <property type="entry name" value="F-box-like_dom_sf"/>
</dbReference>
<dbReference type="SUPFAM" id="SSF50978">
    <property type="entry name" value="WD40 repeat-like"/>
    <property type="match status" value="1"/>
</dbReference>
<evidence type="ECO:0000256" key="2">
    <source>
        <dbReference type="SAM" id="MobiDB-lite"/>
    </source>
</evidence>
<dbReference type="Gene3D" id="2.130.10.10">
    <property type="entry name" value="YVTN repeat-like/Quinoprotein amine dehydrogenase"/>
    <property type="match status" value="1"/>
</dbReference>
<dbReference type="Proteomes" id="UP000818624">
    <property type="component" value="Chromosome 1"/>
</dbReference>
<evidence type="ECO:0000313" key="5">
    <source>
        <dbReference type="Proteomes" id="UP000818624"/>
    </source>
</evidence>
<accession>A0ABY8EJ54</accession>
<evidence type="ECO:0000313" key="4">
    <source>
        <dbReference type="EMBL" id="WFD45666.1"/>
    </source>
</evidence>
<organism evidence="4 5">
    <name type="scientific">Malassezia furfur</name>
    <name type="common">Pityriasis versicolor infection agent</name>
    <name type="synonym">Pityrosporum furfur</name>
    <dbReference type="NCBI Taxonomy" id="55194"/>
    <lineage>
        <taxon>Eukaryota</taxon>
        <taxon>Fungi</taxon>
        <taxon>Dikarya</taxon>
        <taxon>Basidiomycota</taxon>
        <taxon>Ustilaginomycotina</taxon>
        <taxon>Malasseziomycetes</taxon>
        <taxon>Malasseziales</taxon>
        <taxon>Malasseziaceae</taxon>
        <taxon>Malassezia</taxon>
    </lineage>
</organism>
<name>A0ABY8EJ54_MALFU</name>
<dbReference type="InterPro" id="IPR015943">
    <property type="entry name" value="WD40/YVTN_repeat-like_dom_sf"/>
</dbReference>
<dbReference type="PROSITE" id="PS50082">
    <property type="entry name" value="WD_REPEATS_2"/>
    <property type="match status" value="1"/>
</dbReference>
<feature type="region of interest" description="Disordered" evidence="2">
    <location>
        <begin position="1"/>
        <end position="22"/>
    </location>
</feature>
<evidence type="ECO:0000256" key="1">
    <source>
        <dbReference type="PROSITE-ProRule" id="PRU00221"/>
    </source>
</evidence>
<reference evidence="4 5" key="1">
    <citation type="journal article" date="2020" name="Elife">
        <title>Loss of centromere function drives karyotype evolution in closely related Malassezia species.</title>
        <authorList>
            <person name="Sankaranarayanan S.R."/>
            <person name="Ianiri G."/>
            <person name="Coelho M.A."/>
            <person name="Reza M.H."/>
            <person name="Thimmappa B.C."/>
            <person name="Ganguly P."/>
            <person name="Vadnala R.N."/>
            <person name="Sun S."/>
            <person name="Siddharthan R."/>
            <person name="Tellgren-Roth C."/>
            <person name="Dawson T.L."/>
            <person name="Heitman J."/>
            <person name="Sanyal K."/>
        </authorList>
    </citation>
    <scope>NUCLEOTIDE SEQUENCE [LARGE SCALE GENOMIC DNA]</scope>
    <source>
        <strain evidence="4">CBS14141</strain>
    </source>
</reference>
<evidence type="ECO:0000259" key="3">
    <source>
        <dbReference type="PROSITE" id="PS50181"/>
    </source>
</evidence>
<dbReference type="Gene3D" id="1.20.1280.50">
    <property type="match status" value="1"/>
</dbReference>
<sequence length="615" mass="65604">MAKRYAELDAAPPAKRRGRGRRAAHTVPTFLTLSDECLLLVLSHLGAHDLAHAQQVCTRLNDLARHGRLWRHCLLRDFLTQRVDAPKLPIAPLEPLLTRTDAARALARLPARYHRAARGDLVQPDWQRLYVLWHNWHRGRIRVAALAHDAPRPSSPPLCAPVGTADAAPASIPPLLAGPDAPDAAADTLVQASVNLVFTARRTHGVSCTPTDAASVAAAMPPLSIYLADTPRASQRHLPLAVVQPTALAERIADAARHDTALAHHLATHGVVLTEMRVDDAAEEAWSVRLALCLAPGILAVLRIAVGAAPAVHVEHVWFETGPARRHPVRQAALCGPTLVTCTDDFRLHIWRLAPAPTLVRALRSHSTRWPACLTLRRMNPTLDRIAVASVAPTRGATARVVLQTFDVHDVHGTTSVTSRVAHAHAPCVAGGAVTSVMYDAPYLVLGTTANLLDVYRVEEPSAPAPGAGARVGRAASATPAGAPLRVVHCRALYGHTSRVCSVALRNGRCVSGASDGSVRVWSMGAAPGEHVATLHGHVPDADDRGTLRALLPHAPRRGAPTLAELARELPHTPAATPGVVRHVSTAFDTILCVTAGCRAAARADEQVQVWHFAS</sequence>
<dbReference type="PANTHER" id="PTHR12874:SF9">
    <property type="entry name" value="F-BOX ONLY PROTEIN 48"/>
    <property type="match status" value="1"/>
</dbReference>
<dbReference type="SMART" id="SM00256">
    <property type="entry name" value="FBOX"/>
    <property type="match status" value="1"/>
</dbReference>
<proteinExistence type="predicted"/>
<keyword evidence="1" id="KW-0853">WD repeat</keyword>
<dbReference type="InterPro" id="IPR001810">
    <property type="entry name" value="F-box_dom"/>
</dbReference>